<evidence type="ECO:0000256" key="3">
    <source>
        <dbReference type="SAM" id="MobiDB-lite"/>
    </source>
</evidence>
<organism evidence="7">
    <name type="scientific">Gongylonema pulchrum</name>
    <dbReference type="NCBI Taxonomy" id="637853"/>
    <lineage>
        <taxon>Eukaryota</taxon>
        <taxon>Metazoa</taxon>
        <taxon>Ecdysozoa</taxon>
        <taxon>Nematoda</taxon>
        <taxon>Chromadorea</taxon>
        <taxon>Rhabditida</taxon>
        <taxon>Spirurina</taxon>
        <taxon>Spiruromorpha</taxon>
        <taxon>Spiruroidea</taxon>
        <taxon>Gongylonematidae</taxon>
        <taxon>Gongylonema</taxon>
    </lineage>
</organism>
<keyword evidence="2" id="KW-0804">Transcription</keyword>
<dbReference type="Proteomes" id="UP000271098">
    <property type="component" value="Unassembled WGS sequence"/>
</dbReference>
<dbReference type="PROSITE" id="PS51076">
    <property type="entry name" value="MH2"/>
    <property type="match status" value="1"/>
</dbReference>
<dbReference type="Gene3D" id="2.60.200.10">
    <property type="match status" value="1"/>
</dbReference>
<dbReference type="GO" id="GO:0070411">
    <property type="term" value="F:I-SMAD binding"/>
    <property type="evidence" value="ECO:0007669"/>
    <property type="project" value="TreeGrafter"/>
</dbReference>
<dbReference type="GO" id="GO:0051239">
    <property type="term" value="P:regulation of multicellular organismal process"/>
    <property type="evidence" value="ECO:0007669"/>
    <property type="project" value="UniProtKB-ARBA"/>
</dbReference>
<evidence type="ECO:0000313" key="7">
    <source>
        <dbReference type="WBParaSite" id="GPUH_0001835601-mRNA-1"/>
    </source>
</evidence>
<proteinExistence type="predicted"/>
<evidence type="ECO:0000256" key="2">
    <source>
        <dbReference type="ARBA" id="ARBA00023163"/>
    </source>
</evidence>
<reference evidence="5 6" key="2">
    <citation type="submission" date="2018-11" db="EMBL/GenBank/DDBJ databases">
        <authorList>
            <consortium name="Pathogen Informatics"/>
        </authorList>
    </citation>
    <scope>NUCLEOTIDE SEQUENCE [LARGE SCALE GENOMIC DNA]</scope>
</reference>
<protein>
    <submittedName>
        <fullName evidence="7">MH2 domain-containing protein</fullName>
    </submittedName>
</protein>
<dbReference type="GO" id="GO:0071144">
    <property type="term" value="C:heteromeric SMAD protein complex"/>
    <property type="evidence" value="ECO:0007669"/>
    <property type="project" value="TreeGrafter"/>
</dbReference>
<dbReference type="GO" id="GO:0030154">
    <property type="term" value="P:cell differentiation"/>
    <property type="evidence" value="ECO:0007669"/>
    <property type="project" value="TreeGrafter"/>
</dbReference>
<dbReference type="GO" id="GO:0000978">
    <property type="term" value="F:RNA polymerase II cis-regulatory region sequence-specific DNA binding"/>
    <property type="evidence" value="ECO:0007669"/>
    <property type="project" value="TreeGrafter"/>
</dbReference>
<feature type="domain" description="MH2" evidence="4">
    <location>
        <begin position="68"/>
        <end position="139"/>
    </location>
</feature>
<dbReference type="EMBL" id="UYRT01086577">
    <property type="protein sequence ID" value="VDN31518.1"/>
    <property type="molecule type" value="Genomic_DNA"/>
</dbReference>
<reference evidence="7" key="1">
    <citation type="submission" date="2016-06" db="UniProtKB">
        <authorList>
            <consortium name="WormBaseParasite"/>
        </authorList>
    </citation>
    <scope>IDENTIFICATION</scope>
</reference>
<evidence type="ECO:0000313" key="5">
    <source>
        <dbReference type="EMBL" id="VDN31518.1"/>
    </source>
</evidence>
<accession>A0A183EBJ0</accession>
<gene>
    <name evidence="5" type="ORF">GPUH_LOCUS18331</name>
</gene>
<dbReference type="GO" id="GO:0060395">
    <property type="term" value="P:SMAD protein signal transduction"/>
    <property type="evidence" value="ECO:0007669"/>
    <property type="project" value="TreeGrafter"/>
</dbReference>
<dbReference type="GO" id="GO:0030509">
    <property type="term" value="P:BMP signaling pathway"/>
    <property type="evidence" value="ECO:0007669"/>
    <property type="project" value="TreeGrafter"/>
</dbReference>
<dbReference type="Pfam" id="PF03166">
    <property type="entry name" value="MH2"/>
    <property type="match status" value="1"/>
</dbReference>
<dbReference type="GO" id="GO:0000981">
    <property type="term" value="F:DNA-binding transcription factor activity, RNA polymerase II-specific"/>
    <property type="evidence" value="ECO:0007669"/>
    <property type="project" value="TreeGrafter"/>
</dbReference>
<evidence type="ECO:0000313" key="6">
    <source>
        <dbReference type="Proteomes" id="UP000271098"/>
    </source>
</evidence>
<dbReference type="OrthoDB" id="5794312at2759"/>
<evidence type="ECO:0000259" key="4">
    <source>
        <dbReference type="PROSITE" id="PS51076"/>
    </source>
</evidence>
<sequence>MLPFNSDAGGAATTTAAATSSSVQDPFTQVSCMRSVRPRLQPHVQPKPADILNNMNARPPPAPVPDAWFHAYYYELNQRIGEPFKGGTSHVIVDGFCAPSQAERFCLGALGNVNRNPGVVNARRQIGKLLCLLIVHARA</sequence>
<dbReference type="InterPro" id="IPR017855">
    <property type="entry name" value="SMAD-like_dom_sf"/>
</dbReference>
<dbReference type="InterPro" id="IPR001132">
    <property type="entry name" value="SMAD_dom_Dwarfin-type"/>
</dbReference>
<dbReference type="GO" id="GO:0009653">
    <property type="term" value="P:anatomical structure morphogenesis"/>
    <property type="evidence" value="ECO:0007669"/>
    <property type="project" value="TreeGrafter"/>
</dbReference>
<evidence type="ECO:0000256" key="1">
    <source>
        <dbReference type="ARBA" id="ARBA00023015"/>
    </source>
</evidence>
<dbReference type="GO" id="GO:0009791">
    <property type="term" value="P:post-embryonic development"/>
    <property type="evidence" value="ECO:0007669"/>
    <property type="project" value="UniProtKB-ARBA"/>
</dbReference>
<feature type="compositionally biased region" description="Low complexity" evidence="3">
    <location>
        <begin position="8"/>
        <end position="20"/>
    </location>
</feature>
<dbReference type="InterPro" id="IPR013790">
    <property type="entry name" value="Dwarfin"/>
</dbReference>
<dbReference type="AlphaFoldDB" id="A0A183EBJ0"/>
<dbReference type="WBParaSite" id="GPUH_0001835601-mRNA-1">
    <property type="protein sequence ID" value="GPUH_0001835601-mRNA-1"/>
    <property type="gene ID" value="GPUH_0001835601"/>
</dbReference>
<name>A0A183EBJ0_9BILA</name>
<dbReference type="SUPFAM" id="SSF49879">
    <property type="entry name" value="SMAD/FHA domain"/>
    <property type="match status" value="1"/>
</dbReference>
<keyword evidence="6" id="KW-1185">Reference proteome</keyword>
<dbReference type="PANTHER" id="PTHR13703">
    <property type="entry name" value="SMAD"/>
    <property type="match status" value="1"/>
</dbReference>
<feature type="region of interest" description="Disordered" evidence="3">
    <location>
        <begin position="1"/>
        <end position="20"/>
    </location>
</feature>
<dbReference type="GO" id="GO:0050793">
    <property type="term" value="P:regulation of developmental process"/>
    <property type="evidence" value="ECO:0007669"/>
    <property type="project" value="UniProtKB-ARBA"/>
</dbReference>
<feature type="region of interest" description="Disordered" evidence="3">
    <location>
        <begin position="38"/>
        <end position="58"/>
    </location>
</feature>
<dbReference type="InterPro" id="IPR008984">
    <property type="entry name" value="SMAD_FHA_dom_sf"/>
</dbReference>
<keyword evidence="1" id="KW-0805">Transcription regulation</keyword>